<evidence type="ECO:0000313" key="2">
    <source>
        <dbReference type="EMBL" id="MCW6038070.1"/>
    </source>
</evidence>
<feature type="transmembrane region" description="Helical" evidence="1">
    <location>
        <begin position="545"/>
        <end position="571"/>
    </location>
</feature>
<keyword evidence="1" id="KW-0472">Membrane</keyword>
<name>A0ABT3L995_9CYAN</name>
<dbReference type="EMBL" id="JAIHOM010000107">
    <property type="protein sequence ID" value="MCW6038070.1"/>
    <property type="molecule type" value="Genomic_DNA"/>
</dbReference>
<feature type="transmembrane region" description="Helical" evidence="1">
    <location>
        <begin position="193"/>
        <end position="214"/>
    </location>
</feature>
<feature type="transmembrane region" description="Helical" evidence="1">
    <location>
        <begin position="349"/>
        <end position="367"/>
    </location>
</feature>
<dbReference type="Proteomes" id="UP001526426">
    <property type="component" value="Unassembled WGS sequence"/>
</dbReference>
<keyword evidence="1" id="KW-1133">Transmembrane helix</keyword>
<protein>
    <recommendedName>
        <fullName evidence="4">ABC transporter permease</fullName>
    </recommendedName>
</protein>
<feature type="transmembrane region" description="Helical" evidence="1">
    <location>
        <begin position="387"/>
        <end position="406"/>
    </location>
</feature>
<keyword evidence="1" id="KW-0812">Transmembrane</keyword>
<proteinExistence type="predicted"/>
<feature type="transmembrane region" description="Helical" evidence="1">
    <location>
        <begin position="261"/>
        <end position="282"/>
    </location>
</feature>
<feature type="transmembrane region" description="Helical" evidence="1">
    <location>
        <begin position="28"/>
        <end position="48"/>
    </location>
</feature>
<feature type="transmembrane region" description="Helical" evidence="1">
    <location>
        <begin position="418"/>
        <end position="438"/>
    </location>
</feature>
<accession>A0ABT3L995</accession>
<keyword evidence="3" id="KW-1185">Reference proteome</keyword>
<feature type="transmembrane region" description="Helical" evidence="1">
    <location>
        <begin position="591"/>
        <end position="611"/>
    </location>
</feature>
<evidence type="ECO:0000256" key="1">
    <source>
        <dbReference type="SAM" id="Phobius"/>
    </source>
</evidence>
<evidence type="ECO:0000313" key="3">
    <source>
        <dbReference type="Proteomes" id="UP001526426"/>
    </source>
</evidence>
<feature type="transmembrane region" description="Helical" evidence="1">
    <location>
        <begin position="226"/>
        <end position="249"/>
    </location>
</feature>
<organism evidence="2 3">
    <name type="scientific">Spirulina subsalsa FACHB-351</name>
    <dbReference type="NCBI Taxonomy" id="234711"/>
    <lineage>
        <taxon>Bacteria</taxon>
        <taxon>Bacillati</taxon>
        <taxon>Cyanobacteriota</taxon>
        <taxon>Cyanophyceae</taxon>
        <taxon>Spirulinales</taxon>
        <taxon>Spirulinaceae</taxon>
        <taxon>Spirulina</taxon>
    </lineage>
</organism>
<dbReference type="RefSeq" id="WP_265265962.1">
    <property type="nucleotide sequence ID" value="NZ_JAIHOM010000107.1"/>
</dbReference>
<feature type="transmembrane region" description="Helical" evidence="1">
    <location>
        <begin position="142"/>
        <end position="163"/>
    </location>
</feature>
<gene>
    <name evidence="2" type="ORF">K4A83_17585</name>
</gene>
<feature type="transmembrane region" description="Helical" evidence="1">
    <location>
        <begin position="513"/>
        <end position="538"/>
    </location>
</feature>
<sequence>MLEGWLDWLGDWNPQLLRELRGRLKPRNILLAVGASLMGQLFLILLAWQRFENFIGAVEQDSPYCQASSPALHQLIALKQRNTVLNEQLNQAYAVGQPDPAKLDALSVQMTQVQDQISQLTAFCPRESINTAFWWTEHYPHWFVALTLISLVILLVGGVYLLINNLEQEEKKGTLTFLRLCPQSTGQLMIGKLLGVPVLLYLGLACALPLHLGLAQLSGIPLGVLLLFYGVCIGGCGFFLTGGILVGLLSQTFHQVGFKGFQPIGGAFGMAIALSFMFSSLMDYQPESSAMMIFHLLNPFAWCHALMPEAFSLFNSTSPWFDPAIAVDTPQTFLRMLHFYRLPIGSNPLLLALFLLTNALFWTKWLGRMIERCFRNPNGSLLNKRQWYGLMLSFQIVFLGLVLVPTGVFEGDLYLDDLFWTFFLLIFMNTFFLVWAILTLTPRRQTAIDWARYHHQNRESRLVEWLEGEKSPALGAIALLLLIAVVFFLPWLWLMWPHISLVATPNVAPKLLVVVAGVAFYALWLLIYASITQHIFLYRLKQPHLWAFVINSSILFFPPLLLSILGGGNYWYDNQGIWQFSSLPWVYLDSASSLTIGLSLLTHTLIAAVLAKVSLSRIRQLGESTTQTLLTRAG</sequence>
<evidence type="ECO:0008006" key="4">
    <source>
        <dbReference type="Google" id="ProtNLM"/>
    </source>
</evidence>
<feature type="transmembrane region" description="Helical" evidence="1">
    <location>
        <begin position="473"/>
        <end position="493"/>
    </location>
</feature>
<comment type="caution">
    <text evidence="2">The sequence shown here is derived from an EMBL/GenBank/DDBJ whole genome shotgun (WGS) entry which is preliminary data.</text>
</comment>
<reference evidence="2 3" key="1">
    <citation type="submission" date="2021-08" db="EMBL/GenBank/DDBJ databases">
        <title>Draft genome sequence of Spirulina subsalsa with high tolerance to salinity and hype-accumulation of phycocyanin.</title>
        <authorList>
            <person name="Pei H."/>
            <person name="Jiang L."/>
        </authorList>
    </citation>
    <scope>NUCLEOTIDE SEQUENCE [LARGE SCALE GENOMIC DNA]</scope>
    <source>
        <strain evidence="2 3">FACHB-351</strain>
    </source>
</reference>